<proteinExistence type="predicted"/>
<keyword evidence="1" id="KW-0472">Membrane</keyword>
<name>A0A5P0ZN72_9LACO</name>
<keyword evidence="4" id="KW-1185">Reference proteome</keyword>
<reference evidence="4 5" key="1">
    <citation type="journal article" date="2019" name="Syst. Appl. Microbiol.">
        <title>Polyphasic characterization of two novel Lactobacillus spp. isolated from blown salami packages: Description of Lactobacillus halodurans sp. nov. and Lactobacillus salsicarnum sp. nov.</title>
        <authorList>
            <person name="Schuster J.A."/>
            <person name="Klingl A."/>
            <person name="Vogel R.F."/>
            <person name="Ehrmann M.A."/>
        </authorList>
    </citation>
    <scope>NUCLEOTIDE SEQUENCE [LARGE SCALE GENOMIC DNA]</scope>
    <source>
        <strain evidence="3 4">TMW 1.1920</strain>
        <strain evidence="2 5">TMW 1.2172</strain>
    </source>
</reference>
<gene>
    <name evidence="3" type="ORF">FHL05_09105</name>
    <name evidence="2" type="ORF">FHL06_04930</name>
</gene>
<dbReference type="RefSeq" id="WP_153385134.1">
    <property type="nucleotide sequence ID" value="NZ_VDFO01000034.1"/>
</dbReference>
<evidence type="ECO:0000313" key="5">
    <source>
        <dbReference type="Proteomes" id="UP000414364"/>
    </source>
</evidence>
<feature type="transmembrane region" description="Helical" evidence="1">
    <location>
        <begin position="12"/>
        <end position="31"/>
    </location>
</feature>
<accession>A0A5P0ZN72</accession>
<sequence>MEKRFARKLSFKPLFNSFVLGMAVGIFMYAIFGRSLVAGLIFGLIAFLILSVIVYPRSLPSLYGYWRVTDGNVYYYDYSTWTKRILAIFLPLTKKQEKVSFEDIESYSLIVNKNANKYVPHYIVLKVDDGHDIALDVSWNLLKSGDPEKDVEWVVDFITNKLNQKTVKILQA</sequence>
<dbReference type="OrthoDB" id="2314339at2"/>
<dbReference type="AlphaFoldDB" id="A0A5P0ZN72"/>
<feature type="transmembrane region" description="Helical" evidence="1">
    <location>
        <begin position="37"/>
        <end position="55"/>
    </location>
</feature>
<protein>
    <submittedName>
        <fullName evidence="2">Uncharacterized protein</fullName>
    </submittedName>
</protein>
<keyword evidence="1" id="KW-1133">Transmembrane helix</keyword>
<evidence type="ECO:0000313" key="4">
    <source>
        <dbReference type="Proteomes" id="UP000371423"/>
    </source>
</evidence>
<dbReference type="EMBL" id="VDFP01000007">
    <property type="protein sequence ID" value="MQS75730.1"/>
    <property type="molecule type" value="Genomic_DNA"/>
</dbReference>
<comment type="caution">
    <text evidence="2">The sequence shown here is derived from an EMBL/GenBank/DDBJ whole genome shotgun (WGS) entry which is preliminary data.</text>
</comment>
<keyword evidence="1" id="KW-0812">Transmembrane</keyword>
<evidence type="ECO:0000313" key="2">
    <source>
        <dbReference type="EMBL" id="MQS75730.1"/>
    </source>
</evidence>
<evidence type="ECO:0000313" key="3">
    <source>
        <dbReference type="EMBL" id="MQS98040.1"/>
    </source>
</evidence>
<dbReference type="EMBL" id="VDFO01000034">
    <property type="protein sequence ID" value="MQS98040.1"/>
    <property type="molecule type" value="Genomic_DNA"/>
</dbReference>
<evidence type="ECO:0000256" key="1">
    <source>
        <dbReference type="SAM" id="Phobius"/>
    </source>
</evidence>
<dbReference type="Proteomes" id="UP000414364">
    <property type="component" value="Unassembled WGS sequence"/>
</dbReference>
<organism evidence="2 5">
    <name type="scientific">Companilactobacillus halodurans</name>
    <dbReference type="NCBI Taxonomy" id="2584183"/>
    <lineage>
        <taxon>Bacteria</taxon>
        <taxon>Bacillati</taxon>
        <taxon>Bacillota</taxon>
        <taxon>Bacilli</taxon>
        <taxon>Lactobacillales</taxon>
        <taxon>Lactobacillaceae</taxon>
        <taxon>Companilactobacillus</taxon>
    </lineage>
</organism>
<dbReference type="Proteomes" id="UP000371423">
    <property type="component" value="Unassembled WGS sequence"/>
</dbReference>